<dbReference type="GO" id="GO:0030677">
    <property type="term" value="C:ribonuclease P complex"/>
    <property type="evidence" value="ECO:0007669"/>
    <property type="project" value="TreeGrafter"/>
</dbReference>
<name>A0A3D9H699_9PROT</name>
<dbReference type="InterPro" id="IPR014721">
    <property type="entry name" value="Ribsml_uS5_D2-typ_fold_subgr"/>
</dbReference>
<keyword evidence="5" id="KW-0378">Hydrolase</keyword>
<evidence type="ECO:0000256" key="1">
    <source>
        <dbReference type="ARBA" id="ARBA00002663"/>
    </source>
</evidence>
<keyword evidence="9" id="KW-1185">Reference proteome</keyword>
<dbReference type="PANTHER" id="PTHR33992">
    <property type="entry name" value="RIBONUCLEASE P PROTEIN COMPONENT"/>
    <property type="match status" value="1"/>
</dbReference>
<dbReference type="SUPFAM" id="SSF54211">
    <property type="entry name" value="Ribosomal protein S5 domain 2-like"/>
    <property type="match status" value="1"/>
</dbReference>
<evidence type="ECO:0000313" key="8">
    <source>
        <dbReference type="EMBL" id="RED45033.1"/>
    </source>
</evidence>
<dbReference type="PROSITE" id="PS00648">
    <property type="entry name" value="RIBONUCLEASE_P"/>
    <property type="match status" value="1"/>
</dbReference>
<keyword evidence="2" id="KW-0819">tRNA processing</keyword>
<gene>
    <name evidence="8" type="ORF">DFP90_11225</name>
</gene>
<evidence type="ECO:0000313" key="9">
    <source>
        <dbReference type="Proteomes" id="UP000256845"/>
    </source>
</evidence>
<keyword evidence="6" id="KW-0694">RNA-binding</keyword>
<dbReference type="EC" id="3.1.26.5" evidence="7"/>
<reference evidence="8 9" key="1">
    <citation type="submission" date="2018-07" db="EMBL/GenBank/DDBJ databases">
        <title>Genomic Encyclopedia of Type Strains, Phase III (KMG-III): the genomes of soil and plant-associated and newly described type strains.</title>
        <authorList>
            <person name="Whitman W."/>
        </authorList>
    </citation>
    <scope>NUCLEOTIDE SEQUENCE [LARGE SCALE GENOMIC DNA]</scope>
    <source>
        <strain evidence="8 9">CECT 8488</strain>
    </source>
</reference>
<evidence type="ECO:0000256" key="4">
    <source>
        <dbReference type="ARBA" id="ARBA00022759"/>
    </source>
</evidence>
<dbReference type="NCBIfam" id="TIGR00188">
    <property type="entry name" value="rnpA"/>
    <property type="match status" value="1"/>
</dbReference>
<evidence type="ECO:0000256" key="5">
    <source>
        <dbReference type="ARBA" id="ARBA00022801"/>
    </source>
</evidence>
<proteinExistence type="predicted"/>
<dbReference type="PANTHER" id="PTHR33992:SF1">
    <property type="entry name" value="RIBONUCLEASE P PROTEIN COMPONENT"/>
    <property type="match status" value="1"/>
</dbReference>
<organism evidence="8 9">
    <name type="scientific">Aestuariispira insulae</name>
    <dbReference type="NCBI Taxonomy" id="1461337"/>
    <lineage>
        <taxon>Bacteria</taxon>
        <taxon>Pseudomonadati</taxon>
        <taxon>Pseudomonadota</taxon>
        <taxon>Alphaproteobacteria</taxon>
        <taxon>Rhodospirillales</taxon>
        <taxon>Kiloniellaceae</taxon>
        <taxon>Aestuariispira</taxon>
    </lineage>
</organism>
<evidence type="ECO:0000256" key="2">
    <source>
        <dbReference type="ARBA" id="ARBA00022694"/>
    </source>
</evidence>
<dbReference type="AlphaFoldDB" id="A0A3D9H699"/>
<dbReference type="GO" id="GO:0000049">
    <property type="term" value="F:tRNA binding"/>
    <property type="evidence" value="ECO:0007669"/>
    <property type="project" value="InterPro"/>
</dbReference>
<evidence type="ECO:0000256" key="6">
    <source>
        <dbReference type="ARBA" id="ARBA00022884"/>
    </source>
</evidence>
<protein>
    <recommendedName>
        <fullName evidence="7">Ribonuclease P protein component</fullName>
        <ecNumber evidence="7">3.1.26.5</ecNumber>
    </recommendedName>
</protein>
<keyword evidence="3" id="KW-0540">Nuclease</keyword>
<keyword evidence="4" id="KW-0255">Endonuclease</keyword>
<dbReference type="GO" id="GO:0042781">
    <property type="term" value="F:3'-tRNA processing endoribonuclease activity"/>
    <property type="evidence" value="ECO:0007669"/>
    <property type="project" value="TreeGrafter"/>
</dbReference>
<evidence type="ECO:0000256" key="3">
    <source>
        <dbReference type="ARBA" id="ARBA00022722"/>
    </source>
</evidence>
<dbReference type="InterPro" id="IPR020568">
    <property type="entry name" value="Ribosomal_Su5_D2-typ_SF"/>
</dbReference>
<dbReference type="InterPro" id="IPR020539">
    <property type="entry name" value="RNase_P_CS"/>
</dbReference>
<comment type="caution">
    <text evidence="8">The sequence shown here is derived from an EMBL/GenBank/DDBJ whole genome shotgun (WGS) entry which is preliminary data.</text>
</comment>
<dbReference type="Gene3D" id="3.30.230.10">
    <property type="match status" value="1"/>
</dbReference>
<sequence>MQEATIRVGFTASRKVGKAVVRNRARRRLKAVAREILPLFALPGHDYVLIARAGTVDRPYPALIRDLKKALKRLKLRRDKEEEVGAEAS</sequence>
<evidence type="ECO:0000256" key="7">
    <source>
        <dbReference type="NCBIfam" id="TIGR00188"/>
    </source>
</evidence>
<comment type="function">
    <text evidence="1">RNaseP catalyzes the removal of the 5'-leader sequence from pre-tRNA to produce the mature 5'-terminus. It can also cleave other RNA substrates such as 4.5S RNA. The protein component plays an auxiliary but essential role in vivo by binding to the 5'-leader sequence and broadening the substrate specificity of the ribozyme.</text>
</comment>
<dbReference type="GO" id="GO:0004526">
    <property type="term" value="F:ribonuclease P activity"/>
    <property type="evidence" value="ECO:0007669"/>
    <property type="project" value="UniProtKB-UniRule"/>
</dbReference>
<dbReference type="EMBL" id="QRDW01000012">
    <property type="protein sequence ID" value="RED45033.1"/>
    <property type="molecule type" value="Genomic_DNA"/>
</dbReference>
<dbReference type="Pfam" id="PF00825">
    <property type="entry name" value="Ribonuclease_P"/>
    <property type="match status" value="1"/>
</dbReference>
<accession>A0A3D9H699</accession>
<dbReference type="InterPro" id="IPR000100">
    <property type="entry name" value="RNase_P"/>
</dbReference>
<dbReference type="Proteomes" id="UP000256845">
    <property type="component" value="Unassembled WGS sequence"/>
</dbReference>